<keyword evidence="5" id="KW-1185">Reference proteome</keyword>
<protein>
    <submittedName>
        <fullName evidence="4">Putative glutamate-1-semialdehyde 2,1-aminomutase</fullName>
    </submittedName>
</protein>
<dbReference type="OrthoDB" id="425114at2759"/>
<evidence type="ECO:0000313" key="4">
    <source>
        <dbReference type="EMBL" id="ORY10177.1"/>
    </source>
</evidence>
<name>A0A1Y1ZJH3_9PLEO</name>
<dbReference type="SUPFAM" id="SSF53383">
    <property type="entry name" value="PLP-dependent transferases"/>
    <property type="match status" value="1"/>
</dbReference>
<sequence>METGGEPLAFMTAKRRSCDNTHPNCFVDRTHQFSGTPVTSRFKMPTGTTVDALKGTKSPRLADALQSARTNFTNANPRSFQSHLQATKFFPGGNTRTLLHSLPFPLTFKAAHSCYLTSLDDGTYVDFCGEYTSGIFGHNHPTIKEAIETVLQTGWNYGGINDRESELARMVCERFKLDLVRFTNTGTEASIMAIGAALAYTGRKSVLVFSDGFHGNVINFPVPRPEKSVVLPHQFIIAPFNDISGTDQVVLYQPADSLAAILVEPVQGAGGAIPATSSFLQYLRNLANSTGAVLIIDETMTSRLSYHGQARKMGVQPDLMTLGKWIGGGMTFGAFGGKGRIMEMFDQDNGILAHSGTFNNNVFSMTTGIAGMKIYSEEEVERLNGIGNGMITRLKKLLEQYGVTGHPCDENAKGINEVCPSIRLPRMYVSGVGGMLAVHFSGPEARILKSLFFHHLLQHDIYIASRGFISLCLDITEEHVTKFVEAFEKFACLFQDDLRFCWI</sequence>
<dbReference type="GO" id="GO:0030170">
    <property type="term" value="F:pyridoxal phosphate binding"/>
    <property type="evidence" value="ECO:0007669"/>
    <property type="project" value="InterPro"/>
</dbReference>
<comment type="caution">
    <text evidence="4">The sequence shown here is derived from an EMBL/GenBank/DDBJ whole genome shotgun (WGS) entry which is preliminary data.</text>
</comment>
<dbReference type="InterPro" id="IPR015422">
    <property type="entry name" value="PyrdxlP-dep_Trfase_small"/>
</dbReference>
<reference evidence="4 5" key="1">
    <citation type="submission" date="2016-07" db="EMBL/GenBank/DDBJ databases">
        <title>Pervasive Adenine N6-methylation of Active Genes in Fungi.</title>
        <authorList>
            <consortium name="DOE Joint Genome Institute"/>
            <person name="Mondo S.J."/>
            <person name="Dannebaum R.O."/>
            <person name="Kuo R.C."/>
            <person name="Labutti K."/>
            <person name="Haridas S."/>
            <person name="Kuo A."/>
            <person name="Salamov A."/>
            <person name="Ahrendt S.R."/>
            <person name="Lipzen A."/>
            <person name="Sullivan W."/>
            <person name="Andreopoulos W.B."/>
            <person name="Clum A."/>
            <person name="Lindquist E."/>
            <person name="Daum C."/>
            <person name="Ramamoorthy G.K."/>
            <person name="Gryganskyi A."/>
            <person name="Culley D."/>
            <person name="Magnuson J.K."/>
            <person name="James T.Y."/>
            <person name="O'Malley M.A."/>
            <person name="Stajich J.E."/>
            <person name="Spatafora J.W."/>
            <person name="Visel A."/>
            <person name="Grigoriev I.V."/>
        </authorList>
    </citation>
    <scope>NUCLEOTIDE SEQUENCE [LARGE SCALE GENOMIC DNA]</scope>
    <source>
        <strain evidence="4 5">CBS 115471</strain>
    </source>
</reference>
<dbReference type="Proteomes" id="UP000193144">
    <property type="component" value="Unassembled WGS sequence"/>
</dbReference>
<dbReference type="Gene3D" id="3.40.640.10">
    <property type="entry name" value="Type I PLP-dependent aspartate aminotransferase-like (Major domain)"/>
    <property type="match status" value="1"/>
</dbReference>
<dbReference type="InterPro" id="IPR015424">
    <property type="entry name" value="PyrdxlP-dep_Trfase"/>
</dbReference>
<evidence type="ECO:0000256" key="3">
    <source>
        <dbReference type="RuleBase" id="RU003560"/>
    </source>
</evidence>
<organism evidence="4 5">
    <name type="scientific">Clohesyomyces aquaticus</name>
    <dbReference type="NCBI Taxonomy" id="1231657"/>
    <lineage>
        <taxon>Eukaryota</taxon>
        <taxon>Fungi</taxon>
        <taxon>Dikarya</taxon>
        <taxon>Ascomycota</taxon>
        <taxon>Pezizomycotina</taxon>
        <taxon>Dothideomycetes</taxon>
        <taxon>Pleosporomycetidae</taxon>
        <taxon>Pleosporales</taxon>
        <taxon>Lindgomycetaceae</taxon>
        <taxon>Clohesyomyces</taxon>
    </lineage>
</organism>
<dbReference type="STRING" id="1231657.A0A1Y1ZJH3"/>
<evidence type="ECO:0000313" key="5">
    <source>
        <dbReference type="Proteomes" id="UP000193144"/>
    </source>
</evidence>
<evidence type="ECO:0000256" key="2">
    <source>
        <dbReference type="ARBA" id="ARBA00022898"/>
    </source>
</evidence>
<evidence type="ECO:0000256" key="1">
    <source>
        <dbReference type="ARBA" id="ARBA00001933"/>
    </source>
</evidence>
<dbReference type="EMBL" id="MCFA01000076">
    <property type="protein sequence ID" value="ORY10177.1"/>
    <property type="molecule type" value="Genomic_DNA"/>
</dbReference>
<gene>
    <name evidence="4" type="ORF">BCR34DRAFT_567256</name>
</gene>
<comment type="cofactor">
    <cofactor evidence="1">
        <name>pyridoxal 5'-phosphate</name>
        <dbReference type="ChEBI" id="CHEBI:597326"/>
    </cofactor>
</comment>
<comment type="similarity">
    <text evidence="3">Belongs to the class-III pyridoxal-phosphate-dependent aminotransferase family.</text>
</comment>
<dbReference type="GO" id="GO:0008483">
    <property type="term" value="F:transaminase activity"/>
    <property type="evidence" value="ECO:0007669"/>
    <property type="project" value="InterPro"/>
</dbReference>
<dbReference type="InterPro" id="IPR005814">
    <property type="entry name" value="Aminotrans_3"/>
</dbReference>
<proteinExistence type="inferred from homology"/>
<dbReference type="PANTHER" id="PTHR43713:SF3">
    <property type="entry name" value="GLUTAMATE-1-SEMIALDEHYDE 2,1-AMINOMUTASE 1, CHLOROPLASTIC-RELATED"/>
    <property type="match status" value="1"/>
</dbReference>
<dbReference type="InterPro" id="IPR015421">
    <property type="entry name" value="PyrdxlP-dep_Trfase_major"/>
</dbReference>
<dbReference type="Gene3D" id="3.90.1150.10">
    <property type="entry name" value="Aspartate Aminotransferase, domain 1"/>
    <property type="match status" value="1"/>
</dbReference>
<dbReference type="AlphaFoldDB" id="A0A1Y1ZJH3"/>
<dbReference type="PANTHER" id="PTHR43713">
    <property type="entry name" value="GLUTAMATE-1-SEMIALDEHYDE 2,1-AMINOMUTASE"/>
    <property type="match status" value="1"/>
</dbReference>
<keyword evidence="2 3" id="KW-0663">Pyridoxal phosphate</keyword>
<accession>A0A1Y1ZJH3</accession>
<dbReference type="Pfam" id="PF00202">
    <property type="entry name" value="Aminotran_3"/>
    <property type="match status" value="1"/>
</dbReference>